<accession>A0A9P6T092</accession>
<keyword evidence="1" id="KW-0732">Signal</keyword>
<organism evidence="2 3">
    <name type="scientific">Entomortierella chlamydospora</name>
    <dbReference type="NCBI Taxonomy" id="101097"/>
    <lineage>
        <taxon>Eukaryota</taxon>
        <taxon>Fungi</taxon>
        <taxon>Fungi incertae sedis</taxon>
        <taxon>Mucoromycota</taxon>
        <taxon>Mortierellomycotina</taxon>
        <taxon>Mortierellomycetes</taxon>
        <taxon>Mortierellales</taxon>
        <taxon>Mortierellaceae</taxon>
        <taxon>Entomortierella</taxon>
    </lineage>
</organism>
<evidence type="ECO:0000256" key="1">
    <source>
        <dbReference type="SAM" id="SignalP"/>
    </source>
</evidence>
<comment type="caution">
    <text evidence="2">The sequence shown here is derived from an EMBL/GenBank/DDBJ whole genome shotgun (WGS) entry which is preliminary data.</text>
</comment>
<sequence>MVKIASTLIFSLTALLSIVEAATNPGACILTVPRHPLTAKGLAKPYILHKGNCDQTNPDQQVFAEATIFDPHTKKFSVYHPLVINQGTKPAIKPVVPVLPKGAIVGLWFGANSDSVTLVGDIGTCVNGLSSQDIFGQVAFCNAEAFFAAVKAAGKCVKIPPIGTDKAGRPCPTTRFFGIIDQDQSDNVNTVYLQSCNKFAQNTKANCKALKNATKISNGSDNNLVAALLDPHLGCKSFTAPSLMEKGVMLSSMALNELQATLQKAPVALVPANDPMVLSNNQLSLDKVNAYRAGVDQPLITSLKQASPKKYCINFDKIAPKYIKAIKDSIINQPSPSPDVANNLFTFMGQRYFASWTNLGCDVLLKKTSAITVTTNKHGVATAVHFCQSSPIPSASSR</sequence>
<feature type="chain" id="PRO_5040368445" description="Secreted protein" evidence="1">
    <location>
        <begin position="22"/>
        <end position="398"/>
    </location>
</feature>
<dbReference type="OrthoDB" id="2399191at2759"/>
<evidence type="ECO:0000313" key="3">
    <source>
        <dbReference type="Proteomes" id="UP000703661"/>
    </source>
</evidence>
<evidence type="ECO:0008006" key="4">
    <source>
        <dbReference type="Google" id="ProtNLM"/>
    </source>
</evidence>
<feature type="signal peptide" evidence="1">
    <location>
        <begin position="1"/>
        <end position="21"/>
    </location>
</feature>
<dbReference type="Proteomes" id="UP000703661">
    <property type="component" value="Unassembled WGS sequence"/>
</dbReference>
<keyword evidence="3" id="KW-1185">Reference proteome</keyword>
<proteinExistence type="predicted"/>
<gene>
    <name evidence="2" type="ORF">BGZ80_010087</name>
</gene>
<name>A0A9P6T092_9FUNG</name>
<reference evidence="2" key="1">
    <citation type="journal article" date="2020" name="Fungal Divers.">
        <title>Resolving the Mortierellaceae phylogeny through synthesis of multi-gene phylogenetics and phylogenomics.</title>
        <authorList>
            <person name="Vandepol N."/>
            <person name="Liber J."/>
            <person name="Desiro A."/>
            <person name="Na H."/>
            <person name="Kennedy M."/>
            <person name="Barry K."/>
            <person name="Grigoriev I.V."/>
            <person name="Miller A.N."/>
            <person name="O'Donnell K."/>
            <person name="Stajich J.E."/>
            <person name="Bonito G."/>
        </authorList>
    </citation>
    <scope>NUCLEOTIDE SEQUENCE</scope>
    <source>
        <strain evidence="2">NRRL 2769</strain>
    </source>
</reference>
<dbReference type="AlphaFoldDB" id="A0A9P6T092"/>
<evidence type="ECO:0000313" key="2">
    <source>
        <dbReference type="EMBL" id="KAG0015022.1"/>
    </source>
</evidence>
<dbReference type="EMBL" id="JAAAID010000667">
    <property type="protein sequence ID" value="KAG0015022.1"/>
    <property type="molecule type" value="Genomic_DNA"/>
</dbReference>
<protein>
    <recommendedName>
        <fullName evidence="4">Secreted protein</fullName>
    </recommendedName>
</protein>